<name>A0A0B7BZ18_9EUPU</name>
<organism evidence="1">
    <name type="scientific">Arion vulgaris</name>
    <dbReference type="NCBI Taxonomy" id="1028688"/>
    <lineage>
        <taxon>Eukaryota</taxon>
        <taxon>Metazoa</taxon>
        <taxon>Spiralia</taxon>
        <taxon>Lophotrochozoa</taxon>
        <taxon>Mollusca</taxon>
        <taxon>Gastropoda</taxon>
        <taxon>Heterobranchia</taxon>
        <taxon>Euthyneura</taxon>
        <taxon>Panpulmonata</taxon>
        <taxon>Eupulmonata</taxon>
        <taxon>Stylommatophora</taxon>
        <taxon>Helicina</taxon>
        <taxon>Arionoidea</taxon>
        <taxon>Arionidae</taxon>
        <taxon>Arion</taxon>
    </lineage>
</organism>
<proteinExistence type="predicted"/>
<dbReference type="EMBL" id="HACG01051558">
    <property type="protein sequence ID" value="CEK98429.1"/>
    <property type="molecule type" value="Transcribed_RNA"/>
</dbReference>
<accession>A0A0B7BZ18</accession>
<evidence type="ECO:0000313" key="1">
    <source>
        <dbReference type="EMBL" id="CEK98429.1"/>
    </source>
</evidence>
<feature type="non-terminal residue" evidence="1">
    <location>
        <position position="1"/>
    </location>
</feature>
<dbReference type="AlphaFoldDB" id="A0A0B7BZ18"/>
<protein>
    <submittedName>
        <fullName evidence="1">Uncharacterized protein</fullName>
    </submittedName>
</protein>
<gene>
    <name evidence="1" type="primary">ORF218686</name>
</gene>
<reference evidence="1" key="1">
    <citation type="submission" date="2014-12" db="EMBL/GenBank/DDBJ databases">
        <title>Insight into the proteome of Arion vulgaris.</title>
        <authorList>
            <person name="Aradska J."/>
            <person name="Bulat T."/>
            <person name="Smidak R."/>
            <person name="Sarate P."/>
            <person name="Gangsoo J."/>
            <person name="Sialana F."/>
            <person name="Bilban M."/>
            <person name="Lubec G."/>
        </authorList>
    </citation>
    <scope>NUCLEOTIDE SEQUENCE</scope>
    <source>
        <tissue evidence="1">Skin</tissue>
    </source>
</reference>
<sequence>VVWRLIHKELMTIFISFMEWDNQCDVHWIHGAIHFHSARETDLRRRNGNV</sequence>